<keyword evidence="10 12" id="KW-0443">Lipid metabolism</keyword>
<dbReference type="GO" id="GO:0005886">
    <property type="term" value="C:plasma membrane"/>
    <property type="evidence" value="ECO:0007669"/>
    <property type="project" value="UniProtKB-SubCell"/>
</dbReference>
<keyword evidence="7 12" id="KW-0812">Transmembrane</keyword>
<dbReference type="HAMAP" id="MF_00538">
    <property type="entry name" value="Flippase_ArnF"/>
    <property type="match status" value="1"/>
</dbReference>
<dbReference type="InterPro" id="IPR000390">
    <property type="entry name" value="Small_drug/metabolite_transptr"/>
</dbReference>
<dbReference type="OrthoDB" id="5592809at2"/>
<protein>
    <recommendedName>
        <fullName evidence="12">Probable 4-amino-4-deoxy-L-arabinose-phosphoundecaprenol flippase subunit ArnF</fullName>
        <shortName evidence="12">L-Ara4N-phosphoundecaprenol flippase subunit ArnF</shortName>
    </recommendedName>
    <alternativeName>
        <fullName evidence="12">Undecaprenyl phosphate-aminoarabinose flippase subunit ArnF</fullName>
    </alternativeName>
</protein>
<evidence type="ECO:0000256" key="2">
    <source>
        <dbReference type="ARBA" id="ARBA00022448"/>
    </source>
</evidence>
<comment type="subunit">
    <text evidence="12">Heterodimer of ArnE and ArnF.</text>
</comment>
<keyword evidence="4 12" id="KW-0444">Lipid biosynthesis</keyword>
<dbReference type="GO" id="GO:0009103">
    <property type="term" value="P:lipopolysaccharide biosynthetic process"/>
    <property type="evidence" value="ECO:0007669"/>
    <property type="project" value="UniProtKB-UniRule"/>
</dbReference>
<dbReference type="GO" id="GO:1901505">
    <property type="term" value="F:carbohydrate derivative transmembrane transporter activity"/>
    <property type="evidence" value="ECO:0007669"/>
    <property type="project" value="InterPro"/>
</dbReference>
<feature type="transmembrane region" description="Helical" evidence="12">
    <location>
        <begin position="5"/>
        <end position="25"/>
    </location>
</feature>
<evidence type="ECO:0000256" key="8">
    <source>
        <dbReference type="ARBA" id="ARBA00022985"/>
    </source>
</evidence>
<feature type="transmembrane region" description="Helical" evidence="12">
    <location>
        <begin position="73"/>
        <end position="95"/>
    </location>
</feature>
<sequence length="126" mass="14144">MGYRWAYCSVLLVSVAQLLIKWAMMHLPPICSPLLWVDSGHTTPLRVLAGGIIAYFLSTGCWFMALRRLPLNLAYPLLSLSYVLVAIFSLMIPAFHETYTLSRLMGVALICSGVWLIYHPSGRNNK</sequence>
<accession>J3TFQ9</accession>
<feature type="transmembrane region" description="Helical" evidence="12">
    <location>
        <begin position="101"/>
        <end position="118"/>
    </location>
</feature>
<dbReference type="STRING" id="1199245.A359_07520"/>
<dbReference type="PATRIC" id="fig|1199245.3.peg.873"/>
<keyword evidence="3 12" id="KW-1003">Cell membrane</keyword>
<evidence type="ECO:0000256" key="1">
    <source>
        <dbReference type="ARBA" id="ARBA00004651"/>
    </source>
</evidence>
<dbReference type="KEGG" id="sect:A359_07520"/>
<evidence type="ECO:0000256" key="4">
    <source>
        <dbReference type="ARBA" id="ARBA00022516"/>
    </source>
</evidence>
<dbReference type="Pfam" id="PF00892">
    <property type="entry name" value="EamA"/>
    <property type="match status" value="1"/>
</dbReference>
<dbReference type="InterPro" id="IPR022832">
    <property type="entry name" value="Flippase_ArnF"/>
</dbReference>
<evidence type="ECO:0000256" key="6">
    <source>
        <dbReference type="ARBA" id="ARBA00022556"/>
    </source>
</evidence>
<proteinExistence type="inferred from homology"/>
<name>J3TFQ9_9ENTR</name>
<dbReference type="Gene3D" id="1.10.3730.20">
    <property type="match status" value="1"/>
</dbReference>
<reference evidence="14 15" key="1">
    <citation type="journal article" date="2012" name="Mol. Biol. Evol.">
        <title>Genome reduction and co-evolution between the primary and secondary bacterial symbionts of psyllids.</title>
        <authorList>
            <person name="Sloan D.B."/>
            <person name="Moran N.A."/>
        </authorList>
    </citation>
    <scope>NUCLEOTIDE SEQUENCE [LARGE SCALE GENOMIC DNA]</scope>
    <source>
        <strain evidence="14">Ceuc_S</strain>
    </source>
</reference>
<evidence type="ECO:0000256" key="12">
    <source>
        <dbReference type="HAMAP-Rule" id="MF_00538"/>
    </source>
</evidence>
<feature type="transmembrane region" description="Helical" evidence="12">
    <location>
        <begin position="45"/>
        <end position="66"/>
    </location>
</feature>
<comment type="pathway">
    <text evidence="12">Bacterial outer membrane biogenesis; lipopolysaccharide biosynthesis.</text>
</comment>
<keyword evidence="15" id="KW-1185">Reference proteome</keyword>
<keyword evidence="9 12" id="KW-1133">Transmembrane helix</keyword>
<evidence type="ECO:0000313" key="15">
    <source>
        <dbReference type="Proteomes" id="UP000003936"/>
    </source>
</evidence>
<keyword evidence="6 12" id="KW-0441">Lipid A biosynthesis</keyword>
<dbReference type="AlphaFoldDB" id="J3TFQ9"/>
<dbReference type="Proteomes" id="UP000003936">
    <property type="component" value="Chromosome"/>
</dbReference>
<comment type="similarity">
    <text evidence="12">Belongs to the ArnF family.</text>
</comment>
<evidence type="ECO:0000256" key="9">
    <source>
        <dbReference type="ARBA" id="ARBA00022989"/>
    </source>
</evidence>
<dbReference type="InterPro" id="IPR037185">
    <property type="entry name" value="EmrE-like"/>
</dbReference>
<evidence type="ECO:0000256" key="5">
    <source>
        <dbReference type="ARBA" id="ARBA00022519"/>
    </source>
</evidence>
<keyword evidence="5 12" id="KW-0997">Cell inner membrane</keyword>
<evidence type="ECO:0000256" key="3">
    <source>
        <dbReference type="ARBA" id="ARBA00022475"/>
    </source>
</evidence>
<evidence type="ECO:0000313" key="14">
    <source>
        <dbReference type="EMBL" id="AFP85122.1"/>
    </source>
</evidence>
<dbReference type="HOGENOM" id="CLU_131462_1_0_6"/>
<evidence type="ECO:0000256" key="10">
    <source>
        <dbReference type="ARBA" id="ARBA00023098"/>
    </source>
</evidence>
<dbReference type="InterPro" id="IPR000620">
    <property type="entry name" value="EamA_dom"/>
</dbReference>
<dbReference type="SUPFAM" id="SSF103481">
    <property type="entry name" value="Multidrug resistance efflux transporter EmrE"/>
    <property type="match status" value="1"/>
</dbReference>
<dbReference type="NCBIfam" id="NF002816">
    <property type="entry name" value="PRK02971.1-2"/>
    <property type="match status" value="1"/>
</dbReference>
<feature type="domain" description="EamA" evidence="13">
    <location>
        <begin position="23"/>
        <end position="118"/>
    </location>
</feature>
<evidence type="ECO:0000256" key="7">
    <source>
        <dbReference type="ARBA" id="ARBA00022692"/>
    </source>
</evidence>
<dbReference type="EMBL" id="CP003546">
    <property type="protein sequence ID" value="AFP85122.1"/>
    <property type="molecule type" value="Genomic_DNA"/>
</dbReference>
<comment type="subcellular location">
    <subcellularLocation>
        <location evidence="12">Cell inner membrane</location>
        <topology evidence="12">Multi-pass membrane protein</topology>
    </subcellularLocation>
    <subcellularLocation>
        <location evidence="1">Cell membrane</location>
        <topology evidence="1">Multi-pass membrane protein</topology>
    </subcellularLocation>
</comment>
<evidence type="ECO:0000259" key="13">
    <source>
        <dbReference type="Pfam" id="PF00892"/>
    </source>
</evidence>
<keyword evidence="11 12" id="KW-0472">Membrane</keyword>
<keyword evidence="8 12" id="KW-0448">Lipopolysaccharide biosynthesis</keyword>
<dbReference type="GO" id="GO:0009245">
    <property type="term" value="P:lipid A biosynthetic process"/>
    <property type="evidence" value="ECO:0007669"/>
    <property type="project" value="UniProtKB-UniRule"/>
</dbReference>
<dbReference type="PANTHER" id="PTHR30561">
    <property type="entry name" value="SMR FAMILY PROTON-DEPENDENT DRUG EFFLUX TRANSPORTER SUGE"/>
    <property type="match status" value="1"/>
</dbReference>
<organism evidence="14 15">
    <name type="scientific">secondary endosymbiont of Ctenarytaina eucalypti</name>
    <dbReference type="NCBI Taxonomy" id="1199245"/>
    <lineage>
        <taxon>Bacteria</taxon>
        <taxon>Pseudomonadati</taxon>
        <taxon>Pseudomonadota</taxon>
        <taxon>Gammaproteobacteria</taxon>
        <taxon>Enterobacterales</taxon>
        <taxon>Enterobacteriaceae</taxon>
        <taxon>aphid secondary symbionts</taxon>
    </lineage>
</organism>
<evidence type="ECO:0000256" key="11">
    <source>
        <dbReference type="ARBA" id="ARBA00023136"/>
    </source>
</evidence>
<keyword evidence="2 12" id="KW-0813">Transport</keyword>
<dbReference type="PANTHER" id="PTHR30561:SF9">
    <property type="entry name" value="4-AMINO-4-DEOXY-L-ARABINOSE-PHOSPHOUNDECAPRENOL FLIPPASE SUBUNIT ARNF-RELATED"/>
    <property type="match status" value="1"/>
</dbReference>
<comment type="function">
    <text evidence="12">Translocates 4-amino-4-deoxy-L-arabinose-phosphoundecaprenol (alpha-L-Ara4N-phosphoundecaprenol) from the cytoplasmic to the periplasmic side of the inner membrane.</text>
</comment>
<gene>
    <name evidence="12" type="primary">arnF</name>
    <name evidence="14" type="ORF">A359_07520</name>
</gene>
<dbReference type="UniPathway" id="UPA00030"/>